<proteinExistence type="predicted"/>
<dbReference type="EMBL" id="JAUKUD010000002">
    <property type="protein sequence ID" value="KAK0750886.1"/>
    <property type="molecule type" value="Genomic_DNA"/>
</dbReference>
<gene>
    <name evidence="1" type="ORF">B0T18DRAFT_401272</name>
</gene>
<sequence>MTLGPKAQQGTRAGRSITPMLACRMLCLAGDEGWVEAYAGNATAFFFSSQHPTPLPPPTSAPVNYSSHHITQCSSPSIAQIAIAPIKLPWEAHFHRPRGFGHPHLTSFQSPPNSQFPSHAPARSNIVDRYPVRIAPPFLHGHHGSRCLVVVFPTLQNAGPSPSKESWVVIGGPGAPAPSQQVLCAHQTTSIFTTRLDLVGSYPI</sequence>
<evidence type="ECO:0000313" key="2">
    <source>
        <dbReference type="Proteomes" id="UP001172155"/>
    </source>
</evidence>
<reference evidence="1" key="1">
    <citation type="submission" date="2023-06" db="EMBL/GenBank/DDBJ databases">
        <title>Genome-scale phylogeny and comparative genomics of the fungal order Sordariales.</title>
        <authorList>
            <consortium name="Lawrence Berkeley National Laboratory"/>
            <person name="Hensen N."/>
            <person name="Bonometti L."/>
            <person name="Westerberg I."/>
            <person name="Brannstrom I.O."/>
            <person name="Guillou S."/>
            <person name="Cros-Aarteil S."/>
            <person name="Calhoun S."/>
            <person name="Haridas S."/>
            <person name="Kuo A."/>
            <person name="Mondo S."/>
            <person name="Pangilinan J."/>
            <person name="Riley R."/>
            <person name="LaButti K."/>
            <person name="Andreopoulos B."/>
            <person name="Lipzen A."/>
            <person name="Chen C."/>
            <person name="Yanf M."/>
            <person name="Daum C."/>
            <person name="Ng V."/>
            <person name="Clum A."/>
            <person name="Steindorff A."/>
            <person name="Ohm R."/>
            <person name="Martin F."/>
            <person name="Silar P."/>
            <person name="Natvig D."/>
            <person name="Lalanne C."/>
            <person name="Gautier V."/>
            <person name="Ament-velasquez S.L."/>
            <person name="Kruys A."/>
            <person name="Hutchinson M.I."/>
            <person name="Powell A.J."/>
            <person name="Barry K."/>
            <person name="Miller A.N."/>
            <person name="Grigoriev I.V."/>
            <person name="Debuchy R."/>
            <person name="Gladieux P."/>
            <person name="Thoren M.H."/>
            <person name="Johannesson H."/>
        </authorList>
    </citation>
    <scope>NUCLEOTIDE SEQUENCE</scope>
    <source>
        <strain evidence="1">SMH3187-1</strain>
    </source>
</reference>
<name>A0AA40K9L8_9PEZI</name>
<keyword evidence="2" id="KW-1185">Reference proteome</keyword>
<accession>A0AA40K9L8</accession>
<dbReference type="Proteomes" id="UP001172155">
    <property type="component" value="Unassembled WGS sequence"/>
</dbReference>
<dbReference type="AlphaFoldDB" id="A0AA40K9L8"/>
<organism evidence="1 2">
    <name type="scientific">Schizothecium vesticola</name>
    <dbReference type="NCBI Taxonomy" id="314040"/>
    <lineage>
        <taxon>Eukaryota</taxon>
        <taxon>Fungi</taxon>
        <taxon>Dikarya</taxon>
        <taxon>Ascomycota</taxon>
        <taxon>Pezizomycotina</taxon>
        <taxon>Sordariomycetes</taxon>
        <taxon>Sordariomycetidae</taxon>
        <taxon>Sordariales</taxon>
        <taxon>Schizotheciaceae</taxon>
        <taxon>Schizothecium</taxon>
    </lineage>
</organism>
<comment type="caution">
    <text evidence="1">The sequence shown here is derived from an EMBL/GenBank/DDBJ whole genome shotgun (WGS) entry which is preliminary data.</text>
</comment>
<evidence type="ECO:0000313" key="1">
    <source>
        <dbReference type="EMBL" id="KAK0750886.1"/>
    </source>
</evidence>
<protein>
    <submittedName>
        <fullName evidence="1">Uncharacterized protein</fullName>
    </submittedName>
</protein>